<dbReference type="InterPro" id="IPR008465">
    <property type="entry name" value="DAG1_C"/>
</dbReference>
<dbReference type="GO" id="GO:0002009">
    <property type="term" value="P:morphogenesis of an epithelium"/>
    <property type="evidence" value="ECO:0007669"/>
    <property type="project" value="TreeGrafter"/>
</dbReference>
<evidence type="ECO:0000256" key="23">
    <source>
        <dbReference type="ARBA" id="ARBA00031034"/>
    </source>
</evidence>
<evidence type="ECO:0000256" key="12">
    <source>
        <dbReference type="ARBA" id="ARBA00022989"/>
    </source>
</evidence>
<feature type="compositionally biased region" description="Basic and acidic residues" evidence="25">
    <location>
        <begin position="1026"/>
        <end position="1039"/>
    </location>
</feature>
<keyword evidence="18" id="KW-0628">Postsynaptic cell membrane</keyword>
<evidence type="ECO:0000256" key="2">
    <source>
        <dbReference type="ARBA" id="ARBA00004239"/>
    </source>
</evidence>
<protein>
    <recommendedName>
        <fullName evidence="21">Dystroglycan 1</fullName>
    </recommendedName>
    <alternativeName>
        <fullName evidence="23">Dystroglycan</fullName>
    </alternativeName>
    <alternativeName>
        <fullName evidence="22">Dystrophin-associated glycoprotein 1</fullName>
    </alternativeName>
</protein>
<feature type="domain" description="Peptidase S72" evidence="28">
    <location>
        <begin position="548"/>
        <end position="657"/>
    </location>
</feature>
<evidence type="ECO:0000256" key="16">
    <source>
        <dbReference type="ARBA" id="ARBA00023212"/>
    </source>
</evidence>
<feature type="region of interest" description="Disordered" evidence="25">
    <location>
        <begin position="1015"/>
        <end position="1074"/>
    </location>
</feature>
<proteinExistence type="predicted"/>
<evidence type="ECO:0000256" key="26">
    <source>
        <dbReference type="SAM" id="Phobius"/>
    </source>
</evidence>
<comment type="function">
    <text evidence="19">The dystroglycan complex is involved in a number of processes including laminin and basement membrane assembly, sarcolemmal stability, cell survival, peripheral nerve myelination, nodal structure, cell migration, and epithelial polarization.</text>
</comment>
<keyword evidence="11 27" id="KW-0732">Signal</keyword>
<comment type="subcellular location">
    <subcellularLocation>
        <location evidence="1">Cell membrane</location>
        <location evidence="1">Sarcolemma</location>
    </subcellularLocation>
    <subcellularLocation>
        <location evidence="4">Cell membrane</location>
        <topology evidence="4">Single-pass type I membrane protein</topology>
    </subcellularLocation>
    <subcellularLocation>
        <location evidence="3">Cytoplasm</location>
        <location evidence="3">Cytoskeleton</location>
    </subcellularLocation>
    <subcellularLocation>
        <location evidence="5">Nucleus</location>
        <location evidence="5">Nucleoplasm</location>
    </subcellularLocation>
    <subcellularLocation>
        <location evidence="24">Postsynaptic cell membrane</location>
    </subcellularLocation>
    <subcellularLocation>
        <location evidence="2">Secreted</location>
        <location evidence="2">Extracellular space</location>
    </subcellularLocation>
</comment>
<dbReference type="InterPro" id="IPR027468">
    <property type="entry name" value="Alpha-dystroglycan_domain_2"/>
</dbReference>
<dbReference type="InterPro" id="IPR041631">
    <property type="entry name" value="Alpha_DG1_N2"/>
</dbReference>
<keyword evidence="17" id="KW-0539">Nucleus</keyword>
<evidence type="ECO:0000256" key="6">
    <source>
        <dbReference type="ARBA" id="ARBA00022475"/>
    </source>
</evidence>
<feature type="transmembrane region" description="Helical" evidence="26">
    <location>
        <begin position="925"/>
        <end position="951"/>
    </location>
</feature>
<dbReference type="GO" id="GO:0005856">
    <property type="term" value="C:cytoskeleton"/>
    <property type="evidence" value="ECO:0007669"/>
    <property type="project" value="UniProtKB-SubCell"/>
</dbReference>
<evidence type="ECO:0000256" key="13">
    <source>
        <dbReference type="ARBA" id="ARBA00023018"/>
    </source>
</evidence>
<evidence type="ECO:0000256" key="11">
    <source>
        <dbReference type="ARBA" id="ARBA00022729"/>
    </source>
</evidence>
<keyword evidence="10 26" id="KW-0812">Transmembrane</keyword>
<evidence type="ECO:0000256" key="1">
    <source>
        <dbReference type="ARBA" id="ARBA00004135"/>
    </source>
</evidence>
<keyword evidence="15" id="KW-0325">Glycoprotein</keyword>
<dbReference type="SUPFAM" id="SSF111006">
    <property type="entry name" value="Dystroglycan, domain 2"/>
    <property type="match status" value="1"/>
</dbReference>
<evidence type="ECO:0000256" key="15">
    <source>
        <dbReference type="ARBA" id="ARBA00023180"/>
    </source>
</evidence>
<evidence type="ECO:0000256" key="20">
    <source>
        <dbReference type="ARBA" id="ARBA00024991"/>
    </source>
</evidence>
<evidence type="ECO:0000313" key="29">
    <source>
        <dbReference type="EMBL" id="GFY60211.1"/>
    </source>
</evidence>
<evidence type="ECO:0000256" key="4">
    <source>
        <dbReference type="ARBA" id="ARBA00004251"/>
    </source>
</evidence>
<dbReference type="Gene3D" id="2.60.40.10">
    <property type="entry name" value="Immunoglobulins"/>
    <property type="match status" value="3"/>
</dbReference>
<dbReference type="AlphaFoldDB" id="A0A8X7C797"/>
<dbReference type="GO" id="GO:0043236">
    <property type="term" value="F:laminin binding"/>
    <property type="evidence" value="ECO:0007669"/>
    <property type="project" value="TreeGrafter"/>
</dbReference>
<evidence type="ECO:0000256" key="14">
    <source>
        <dbReference type="ARBA" id="ARBA00023157"/>
    </source>
</evidence>
<evidence type="ECO:0000256" key="7">
    <source>
        <dbReference type="ARBA" id="ARBA00022490"/>
    </source>
</evidence>
<dbReference type="GO" id="GO:0007411">
    <property type="term" value="P:axon guidance"/>
    <property type="evidence" value="ECO:0007669"/>
    <property type="project" value="TreeGrafter"/>
</dbReference>
<gene>
    <name evidence="29" type="primary">DAG1</name>
    <name evidence="29" type="ORF">TNIN_338091</name>
</gene>
<keyword evidence="14" id="KW-1015">Disulfide bond</keyword>
<accession>A0A8X7C797</accession>
<evidence type="ECO:0000313" key="30">
    <source>
        <dbReference type="Proteomes" id="UP000886998"/>
    </source>
</evidence>
<evidence type="ECO:0000256" key="5">
    <source>
        <dbReference type="ARBA" id="ARBA00004642"/>
    </source>
</evidence>
<dbReference type="GO" id="GO:0016011">
    <property type="term" value="C:dystroglycan complex"/>
    <property type="evidence" value="ECO:0007669"/>
    <property type="project" value="TreeGrafter"/>
</dbReference>
<keyword evidence="16" id="KW-0206">Cytoskeleton</keyword>
<keyword evidence="7" id="KW-0963">Cytoplasm</keyword>
<feature type="chain" id="PRO_5036491317" description="Dystroglycan 1" evidence="27">
    <location>
        <begin position="27"/>
        <end position="1074"/>
    </location>
</feature>
<dbReference type="InterPro" id="IPR030398">
    <property type="entry name" value="SEA_DG_dom"/>
</dbReference>
<dbReference type="InterPro" id="IPR015919">
    <property type="entry name" value="Cadherin-like_sf"/>
</dbReference>
<dbReference type="InterPro" id="IPR006644">
    <property type="entry name" value="Cadg"/>
</dbReference>
<evidence type="ECO:0000256" key="10">
    <source>
        <dbReference type="ARBA" id="ARBA00022692"/>
    </source>
</evidence>
<evidence type="ECO:0000256" key="17">
    <source>
        <dbReference type="ARBA" id="ARBA00023242"/>
    </source>
</evidence>
<dbReference type="GO" id="GO:0005509">
    <property type="term" value="F:calcium ion binding"/>
    <property type="evidence" value="ECO:0007669"/>
    <property type="project" value="InterPro"/>
</dbReference>
<dbReference type="InterPro" id="IPR013783">
    <property type="entry name" value="Ig-like_fold"/>
</dbReference>
<feature type="domain" description="Peptidase S72" evidence="28">
    <location>
        <begin position="779"/>
        <end position="888"/>
    </location>
</feature>
<dbReference type="SMART" id="SM00736">
    <property type="entry name" value="CADG"/>
    <property type="match status" value="3"/>
</dbReference>
<dbReference type="PANTHER" id="PTHR21559:SF21">
    <property type="entry name" value="DYSTROGLYCAN 1"/>
    <property type="match status" value="1"/>
</dbReference>
<comment type="function">
    <text evidence="20">Transmembrane protein that plays important roles in connecting the extracellular matrix to the cytoskeleton. Acts as a cell adhesion receptor in both muscle and non-muscle tissues. Receptor for both DMD and UTRN and, through these interactions, scaffolds axin to the cytoskeleton. Also functions in cell adhesion-mediated signaling and implicated in cell polarity.</text>
</comment>
<evidence type="ECO:0000256" key="21">
    <source>
        <dbReference type="ARBA" id="ARBA00026224"/>
    </source>
</evidence>
<dbReference type="PANTHER" id="PTHR21559">
    <property type="entry name" value="DYSTROGLYCAN-RELATED"/>
    <property type="match status" value="1"/>
</dbReference>
<dbReference type="GO" id="GO:0042383">
    <property type="term" value="C:sarcolemma"/>
    <property type="evidence" value="ECO:0007669"/>
    <property type="project" value="UniProtKB-SubCell"/>
</dbReference>
<dbReference type="SUPFAM" id="SSF49313">
    <property type="entry name" value="Cadherin-like"/>
    <property type="match status" value="3"/>
</dbReference>
<evidence type="ECO:0000256" key="24">
    <source>
        <dbReference type="ARBA" id="ARBA00034100"/>
    </source>
</evidence>
<evidence type="ECO:0000256" key="22">
    <source>
        <dbReference type="ARBA" id="ARBA00030092"/>
    </source>
</evidence>
<dbReference type="GO" id="GO:0005654">
    <property type="term" value="C:nucleoplasm"/>
    <property type="evidence" value="ECO:0007669"/>
    <property type="project" value="UniProtKB-SubCell"/>
</dbReference>
<dbReference type="Pfam" id="PF18424">
    <property type="entry name" value="a_DG1_N2"/>
    <property type="match status" value="1"/>
</dbReference>
<keyword evidence="26" id="KW-0472">Membrane</keyword>
<reference evidence="29" key="1">
    <citation type="submission" date="2020-08" db="EMBL/GenBank/DDBJ databases">
        <title>Multicomponent nature underlies the extraordinary mechanical properties of spider dragline silk.</title>
        <authorList>
            <person name="Kono N."/>
            <person name="Nakamura H."/>
            <person name="Mori M."/>
            <person name="Yoshida Y."/>
            <person name="Ohtoshi R."/>
            <person name="Malay A.D."/>
            <person name="Moran D.A.P."/>
            <person name="Tomita M."/>
            <person name="Numata K."/>
            <person name="Arakawa K."/>
        </authorList>
    </citation>
    <scope>NUCLEOTIDE SEQUENCE</scope>
</reference>
<evidence type="ECO:0000256" key="27">
    <source>
        <dbReference type="SAM" id="SignalP"/>
    </source>
</evidence>
<evidence type="ECO:0000256" key="25">
    <source>
        <dbReference type="SAM" id="MobiDB-lite"/>
    </source>
</evidence>
<evidence type="ECO:0000256" key="18">
    <source>
        <dbReference type="ARBA" id="ARBA00023257"/>
    </source>
</evidence>
<dbReference type="EMBL" id="BMAV01013039">
    <property type="protein sequence ID" value="GFY60211.1"/>
    <property type="molecule type" value="Genomic_DNA"/>
</dbReference>
<keyword evidence="6" id="KW-1003">Cell membrane</keyword>
<evidence type="ECO:0000256" key="8">
    <source>
        <dbReference type="ARBA" id="ARBA00022525"/>
    </source>
</evidence>
<evidence type="ECO:0000256" key="9">
    <source>
        <dbReference type="ARBA" id="ARBA00022553"/>
    </source>
</evidence>
<dbReference type="GO" id="GO:0021675">
    <property type="term" value="P:nerve development"/>
    <property type="evidence" value="ECO:0007669"/>
    <property type="project" value="TreeGrafter"/>
</dbReference>
<evidence type="ECO:0000256" key="19">
    <source>
        <dbReference type="ARBA" id="ARBA00023567"/>
    </source>
</evidence>
<evidence type="ECO:0000259" key="28">
    <source>
        <dbReference type="PROSITE" id="PS51699"/>
    </source>
</evidence>
<dbReference type="GO" id="GO:0045211">
    <property type="term" value="C:postsynaptic membrane"/>
    <property type="evidence" value="ECO:0007669"/>
    <property type="project" value="UniProtKB-SubCell"/>
</dbReference>
<keyword evidence="8" id="KW-0964">Secreted</keyword>
<dbReference type="GO" id="GO:0005576">
    <property type="term" value="C:extracellular region"/>
    <property type="evidence" value="ECO:0007669"/>
    <property type="project" value="UniProtKB-SubCell"/>
</dbReference>
<dbReference type="PROSITE" id="PS51699">
    <property type="entry name" value="SEA_DG"/>
    <property type="match status" value="2"/>
</dbReference>
<keyword evidence="13" id="KW-0770">Synapse</keyword>
<keyword evidence="9" id="KW-0597">Phosphoprotein</keyword>
<dbReference type="CDD" id="cd11303">
    <property type="entry name" value="Dystroglycan_repeat"/>
    <property type="match status" value="1"/>
</dbReference>
<dbReference type="Gene3D" id="3.30.70.1040">
    <property type="entry name" value="Dystroglycan, domain 2"/>
    <property type="match status" value="1"/>
</dbReference>
<comment type="caution">
    <text evidence="29">The sequence shown here is derived from an EMBL/GenBank/DDBJ whole genome shotgun (WGS) entry which is preliminary data.</text>
</comment>
<feature type="signal peptide" evidence="27">
    <location>
        <begin position="1"/>
        <end position="26"/>
    </location>
</feature>
<name>A0A8X7C797_9ARAC</name>
<dbReference type="Pfam" id="PF05345">
    <property type="entry name" value="He_PIG"/>
    <property type="match status" value="1"/>
</dbReference>
<evidence type="ECO:0000256" key="3">
    <source>
        <dbReference type="ARBA" id="ARBA00004245"/>
    </source>
</evidence>
<keyword evidence="30" id="KW-1185">Reference proteome</keyword>
<organism evidence="29 30">
    <name type="scientific">Trichonephila inaurata madagascariensis</name>
    <dbReference type="NCBI Taxonomy" id="2747483"/>
    <lineage>
        <taxon>Eukaryota</taxon>
        <taxon>Metazoa</taxon>
        <taxon>Ecdysozoa</taxon>
        <taxon>Arthropoda</taxon>
        <taxon>Chelicerata</taxon>
        <taxon>Arachnida</taxon>
        <taxon>Araneae</taxon>
        <taxon>Araneomorphae</taxon>
        <taxon>Entelegynae</taxon>
        <taxon>Araneoidea</taxon>
        <taxon>Nephilidae</taxon>
        <taxon>Trichonephila</taxon>
        <taxon>Trichonephila inaurata</taxon>
    </lineage>
</organism>
<dbReference type="Proteomes" id="UP000886998">
    <property type="component" value="Unassembled WGS sequence"/>
</dbReference>
<keyword evidence="12 26" id="KW-1133">Transmembrane helix</keyword>
<dbReference type="Pfam" id="PF05454">
    <property type="entry name" value="DAG1"/>
    <property type="match status" value="2"/>
</dbReference>
<dbReference type="OrthoDB" id="5990676at2759"/>
<sequence>MTKSVRGVLPLFHLWCIFCLVALSTALQRDQGITDTRAHVGRIFRLQIPKNAFEGTIERYEVTEAGESRLPSWLEFDPNKQIFKGVPGATDVGQLYVCIKVIAGNSSAKDVFSIEVTDDAPTDVYCQFGKEETTATIVIDATLPDLKLSEKLHILQSVSSYFTISESRFRLTALHRDESSFDPSAIRAGPGNALERTHEGTQIQFGVGCSGDISSEYEPILANLEKSAANGELADLLGFMVVGWQVSGTGRGIQHNSRDKRNVTPFHATPVPKMHITRWPTYTERIDESETREIVPSMRIVPTMSSPHFYDRTTFDHRHRHHHGQEVLRRQNIFPTVEVQASPTYHYHPFPTNKHTFGGTPLPTPVLYPDRPTTAVMPTRIYEIDGTVSIAKERTALVPEETTLSRWYVPTSDFTTADIKPTRSRTPVEPTILMPKLPNFKPTVNSRTKKLSLVAGKAWKYEIPPDTFIDMEDGNTKDLKLMFMTAERTSLPSSSWIQFDPELQVIYALPLSENIGKHEFVLEAMDSEGASTFDRVELHVWKHPEADAFTHIFSMTVRYNKWQFPVGIDWQIEILNRLAKLFKDPDNSKMSVIRVTLDPVQITWSNDSLGTDRCPLEEIKQVYEIFGTFDHHPTKEMKKVMSPEFRVQDINVKYQGACHGVVTTPPPPLNFAPMLRNRIGQINVTVGDIIKFKIPENTFYDFEDGDTRQLRLSLLTSDNVQPPKSYWVQFDPRSQEIYGIASVNEIGRHDFLLNAVDSEDQAVPDSFIINVARLRILNKPPVEFSVELNYDFDEFQSDTDKKTLVASKIARLYGDPDPRHMMILNISQGSVVYAWSNKTLENDHCPKEKIEELVKCIINDDGTLSPNLIEMMRPEFEVIGADAVPKGMCLGGAPPTFVTITTTTPAPPPPEDLEPTLKTSTDDDIYITTIVPAIVIAVMLVIAAIVAYFLYWKKRKGKMSLGDKDFIGSGVPVVFAGELEEQKPDLGKAPAIMKNEKPPLSTDYLLNPFRRGTAAVRDSAPATAAKTRDGPPLRERKETSTLYKPPPPFASSRESKSTRPKSTQAYRHATYVPP</sequence>